<evidence type="ECO:0000256" key="12">
    <source>
        <dbReference type="ARBA" id="ARBA00031989"/>
    </source>
</evidence>
<dbReference type="GO" id="GO:0034702">
    <property type="term" value="C:monoatomic ion channel complex"/>
    <property type="evidence" value="ECO:0007669"/>
    <property type="project" value="UniProtKB-KW"/>
</dbReference>
<evidence type="ECO:0000256" key="4">
    <source>
        <dbReference type="ARBA" id="ARBA00022475"/>
    </source>
</evidence>
<evidence type="ECO:0000259" key="16">
    <source>
        <dbReference type="Pfam" id="PF00520"/>
    </source>
</evidence>
<name>F8P665_SERL9</name>
<dbReference type="PANTHER" id="PTHR46480:SF1">
    <property type="entry name" value="VOLTAGE-GATED HYDROGEN CHANNEL 1"/>
    <property type="match status" value="1"/>
</dbReference>
<dbReference type="Proteomes" id="UP000008064">
    <property type="component" value="Unassembled WGS sequence"/>
</dbReference>
<dbReference type="Pfam" id="PF00520">
    <property type="entry name" value="Ion_trans"/>
    <property type="match status" value="1"/>
</dbReference>
<protein>
    <recommendedName>
        <fullName evidence="2">Voltage-gated hydrogen channel 1</fullName>
    </recommendedName>
    <alternativeName>
        <fullName evidence="12">Hydrogen voltage-gated channel 1</fullName>
    </alternativeName>
</protein>
<evidence type="ECO:0000256" key="10">
    <source>
        <dbReference type="ARBA" id="ARBA00023136"/>
    </source>
</evidence>
<keyword evidence="10 15" id="KW-0472">Membrane</keyword>
<evidence type="ECO:0000256" key="11">
    <source>
        <dbReference type="ARBA" id="ARBA00023303"/>
    </source>
</evidence>
<evidence type="ECO:0000256" key="9">
    <source>
        <dbReference type="ARBA" id="ARBA00023065"/>
    </source>
</evidence>
<dbReference type="InterPro" id="IPR027359">
    <property type="entry name" value="Volt_channel_dom_sf"/>
</dbReference>
<dbReference type="AlphaFoldDB" id="F8P665"/>
<feature type="coiled-coil region" evidence="13">
    <location>
        <begin position="187"/>
        <end position="214"/>
    </location>
</feature>
<evidence type="ECO:0000256" key="8">
    <source>
        <dbReference type="ARBA" id="ARBA00023054"/>
    </source>
</evidence>
<feature type="transmembrane region" description="Helical" evidence="15">
    <location>
        <begin position="50"/>
        <end position="71"/>
    </location>
</feature>
<dbReference type="InterPro" id="IPR031846">
    <property type="entry name" value="Hvcn1"/>
</dbReference>
<feature type="transmembrane region" description="Helical" evidence="15">
    <location>
        <begin position="83"/>
        <end position="103"/>
    </location>
</feature>
<keyword evidence="9" id="KW-0406">Ion transport</keyword>
<comment type="subcellular location">
    <subcellularLocation>
        <location evidence="1">Cell membrane</location>
        <topology evidence="1">Multi-pass membrane protein</topology>
    </subcellularLocation>
</comment>
<feature type="transmembrane region" description="Helical" evidence="15">
    <location>
        <begin position="123"/>
        <end position="146"/>
    </location>
</feature>
<dbReference type="GO" id="GO:0005886">
    <property type="term" value="C:plasma membrane"/>
    <property type="evidence" value="ECO:0007669"/>
    <property type="project" value="UniProtKB-SubCell"/>
</dbReference>
<dbReference type="HOGENOM" id="CLU_076372_1_1_1"/>
<evidence type="ECO:0000256" key="5">
    <source>
        <dbReference type="ARBA" id="ARBA00022692"/>
    </source>
</evidence>
<dbReference type="OrthoDB" id="427456at2759"/>
<feature type="region of interest" description="Disordered" evidence="14">
    <location>
        <begin position="1"/>
        <end position="28"/>
    </location>
</feature>
<keyword evidence="4" id="KW-1003">Cell membrane</keyword>
<accession>F8P665</accession>
<dbReference type="GeneID" id="18820628"/>
<dbReference type="PANTHER" id="PTHR46480">
    <property type="entry name" value="F20B24.22"/>
    <property type="match status" value="1"/>
</dbReference>
<keyword evidence="3" id="KW-0813">Transport</keyword>
<evidence type="ECO:0000256" key="6">
    <source>
        <dbReference type="ARBA" id="ARBA00022882"/>
    </source>
</evidence>
<feature type="domain" description="Ion transport" evidence="16">
    <location>
        <begin position="47"/>
        <end position="168"/>
    </location>
</feature>
<evidence type="ECO:0000256" key="14">
    <source>
        <dbReference type="SAM" id="MobiDB-lite"/>
    </source>
</evidence>
<dbReference type="InterPro" id="IPR005821">
    <property type="entry name" value="Ion_trans_dom"/>
</dbReference>
<dbReference type="EMBL" id="GL945439">
    <property type="protein sequence ID" value="EGO20932.1"/>
    <property type="molecule type" value="Genomic_DNA"/>
</dbReference>
<evidence type="ECO:0000256" key="13">
    <source>
        <dbReference type="SAM" id="Coils"/>
    </source>
</evidence>
<evidence type="ECO:0000256" key="1">
    <source>
        <dbReference type="ARBA" id="ARBA00004651"/>
    </source>
</evidence>
<keyword evidence="11" id="KW-0407">Ion channel</keyword>
<evidence type="ECO:0000256" key="3">
    <source>
        <dbReference type="ARBA" id="ARBA00022448"/>
    </source>
</evidence>
<dbReference type="KEGG" id="sla:SERLADRAFT_475357"/>
<dbReference type="Gene3D" id="1.20.120.350">
    <property type="entry name" value="Voltage-gated potassium channels. Chain C"/>
    <property type="match status" value="1"/>
</dbReference>
<evidence type="ECO:0000256" key="2">
    <source>
        <dbReference type="ARBA" id="ARBA00015897"/>
    </source>
</evidence>
<keyword evidence="6" id="KW-0851">Voltage-gated channel</keyword>
<evidence type="ECO:0000256" key="15">
    <source>
        <dbReference type="SAM" id="Phobius"/>
    </source>
</evidence>
<keyword evidence="7 15" id="KW-1133">Transmembrane helix</keyword>
<proteinExistence type="predicted"/>
<evidence type="ECO:0000256" key="7">
    <source>
        <dbReference type="ARBA" id="ARBA00022989"/>
    </source>
</evidence>
<reference evidence="17" key="1">
    <citation type="submission" date="2011-04" db="EMBL/GenBank/DDBJ databases">
        <title>Evolution of plant cell wall degrading machinery underlies the functional diversity of forest fungi.</title>
        <authorList>
            <consortium name="US DOE Joint Genome Institute (JGI-PGF)"/>
            <person name="Eastwood D.C."/>
            <person name="Floudas D."/>
            <person name="Binder M."/>
            <person name="Majcherczyk A."/>
            <person name="Schneider P."/>
            <person name="Aerts A."/>
            <person name="Asiegbu F.O."/>
            <person name="Baker S.E."/>
            <person name="Barry K."/>
            <person name="Bendiksby M."/>
            <person name="Blumentritt M."/>
            <person name="Coutinho P.M."/>
            <person name="Cullen D."/>
            <person name="Cullen D."/>
            <person name="Gathman A."/>
            <person name="Goodell B."/>
            <person name="Henrissat B."/>
            <person name="Ihrmark K."/>
            <person name="Kauserud H."/>
            <person name="Kohler A."/>
            <person name="LaButti K."/>
            <person name="Lapidus A."/>
            <person name="Lavin J.L."/>
            <person name="Lee Y.-H."/>
            <person name="Lindquist E."/>
            <person name="Lilly W."/>
            <person name="Lucas S."/>
            <person name="Morin E."/>
            <person name="Murat C."/>
            <person name="Oguiza J.A."/>
            <person name="Park J."/>
            <person name="Pisabarro A.G."/>
            <person name="Riley R."/>
            <person name="Rosling A."/>
            <person name="Salamov A."/>
            <person name="Schmidt O."/>
            <person name="Schmutz J."/>
            <person name="Skrede I."/>
            <person name="Stenlid J."/>
            <person name="Wiebenga A."/>
            <person name="Xie X."/>
            <person name="Kues U."/>
            <person name="Hibbett D.S."/>
            <person name="Hoffmeister D."/>
            <person name="Hogberg N."/>
            <person name="Martin F."/>
            <person name="Grigoriev I.V."/>
            <person name="Watkinson S.C."/>
        </authorList>
    </citation>
    <scope>NUCLEOTIDE SEQUENCE</scope>
    <source>
        <strain evidence="17">S7.9</strain>
    </source>
</reference>
<gene>
    <name evidence="17" type="ORF">SERLADRAFT_475357</name>
</gene>
<dbReference type="GO" id="GO:0030171">
    <property type="term" value="F:voltage-gated proton channel activity"/>
    <property type="evidence" value="ECO:0007669"/>
    <property type="project" value="InterPro"/>
</dbReference>
<evidence type="ECO:0000313" key="17">
    <source>
        <dbReference type="EMBL" id="EGO20932.1"/>
    </source>
</evidence>
<sequence length="228" mass="25288">MSEPGEQQALLSYSYDDDAEEMSPERPQSSLSLFREKTASFLESTPLHTFVISLITIDAVCVLADLGYSFLSESCTPPEGPDAPAWLEVLATISLVITTFFLVEIPISLWAHGLRFFVPFAGYPHAAFHLFDAFIIVTTFILEFVLKGREKELAGLLIILRLWRLVKLVGGIAVGAGEVEEEVAKELVEIRRQLEGTTTALAKAREENRKLRSRVVWLETGGSEGSEQ</sequence>
<organism>
    <name type="scientific">Serpula lacrymans var. lacrymans (strain S7.9)</name>
    <name type="common">Dry rot fungus</name>
    <dbReference type="NCBI Taxonomy" id="578457"/>
    <lineage>
        <taxon>Eukaryota</taxon>
        <taxon>Fungi</taxon>
        <taxon>Dikarya</taxon>
        <taxon>Basidiomycota</taxon>
        <taxon>Agaricomycotina</taxon>
        <taxon>Agaricomycetes</taxon>
        <taxon>Agaricomycetidae</taxon>
        <taxon>Boletales</taxon>
        <taxon>Coniophorineae</taxon>
        <taxon>Serpulaceae</taxon>
        <taxon>Serpula</taxon>
    </lineage>
</organism>
<keyword evidence="5 15" id="KW-0812">Transmembrane</keyword>
<dbReference type="RefSeq" id="XP_007321889.1">
    <property type="nucleotide sequence ID" value="XM_007321827.1"/>
</dbReference>
<keyword evidence="8 13" id="KW-0175">Coiled coil</keyword>